<comment type="subcellular location">
    <subcellularLocation>
        <location evidence="12">Cytoplasm</location>
    </subcellularLocation>
</comment>
<dbReference type="GO" id="GO:0019877">
    <property type="term" value="P:diaminopimelate biosynthetic process"/>
    <property type="evidence" value="ECO:0007669"/>
    <property type="project" value="UniProtKB-UniRule"/>
</dbReference>
<dbReference type="SMART" id="SM01130">
    <property type="entry name" value="DHDPS"/>
    <property type="match status" value="1"/>
</dbReference>
<feature type="site" description="Part of a proton relay during catalysis" evidence="12">
    <location>
        <position position="109"/>
    </location>
</feature>
<feature type="site" description="Part of a proton relay during catalysis" evidence="12">
    <location>
        <position position="46"/>
    </location>
</feature>
<dbReference type="SUPFAM" id="SSF51569">
    <property type="entry name" value="Aldolase"/>
    <property type="match status" value="1"/>
</dbReference>
<keyword evidence="5 12" id="KW-0963">Cytoplasm</keyword>
<keyword evidence="7 12" id="KW-0220">Diaminopimelate biosynthesis</keyword>
<dbReference type="UniPathway" id="UPA00034">
    <property type="reaction ID" value="UER00017"/>
</dbReference>
<comment type="pathway">
    <text evidence="2 12">Amino-acid biosynthesis; L-lysine biosynthesis via DAP pathway; (S)-tetrahydrodipicolinate from L-aspartate: step 3/4.</text>
</comment>
<dbReference type="KEGG" id="vgu:HYG85_04415"/>
<dbReference type="GO" id="GO:0008840">
    <property type="term" value="F:4-hydroxy-tetrahydrodipicolinate synthase activity"/>
    <property type="evidence" value="ECO:0007669"/>
    <property type="project" value="UniProtKB-UniRule"/>
</dbReference>
<keyword evidence="9 12" id="KW-0456">Lyase</keyword>
<dbReference type="CDD" id="cd00950">
    <property type="entry name" value="DHDPS"/>
    <property type="match status" value="1"/>
</dbReference>
<evidence type="ECO:0000256" key="4">
    <source>
        <dbReference type="ARBA" id="ARBA00012086"/>
    </source>
</evidence>
<comment type="caution">
    <text evidence="12">Was originally thought to be a dihydrodipicolinate synthase (DHDPS), catalyzing the condensation of (S)-aspartate-beta-semialdehyde [(S)-ASA] and pyruvate to dihydrodipicolinate (DHDP). However, it was shown in E.coli that the product of the enzymatic reaction is not dihydrodipicolinate but in fact (4S)-4-hydroxy-2,3,4,5-tetrahydro-(2S)-dipicolinic acid (HTPA), and that the consecutive dehydration reaction leading to DHDP is not spontaneous but catalyzed by DapB.</text>
</comment>
<keyword evidence="17" id="KW-1185">Reference proteome</keyword>
<evidence type="ECO:0000256" key="13">
    <source>
        <dbReference type="PIRNR" id="PIRNR001365"/>
    </source>
</evidence>
<dbReference type="PROSITE" id="PS00666">
    <property type="entry name" value="DHDPS_2"/>
    <property type="match status" value="1"/>
</dbReference>
<dbReference type="EC" id="4.3.3.7" evidence="4 12"/>
<dbReference type="EMBL" id="CP058561">
    <property type="protein sequence ID" value="QUH28196.1"/>
    <property type="molecule type" value="Genomic_DNA"/>
</dbReference>
<evidence type="ECO:0000256" key="11">
    <source>
        <dbReference type="ARBA" id="ARBA00047836"/>
    </source>
</evidence>
<dbReference type="PRINTS" id="PR00146">
    <property type="entry name" value="DHPICSNTHASE"/>
</dbReference>
<dbReference type="PIRSF" id="PIRSF001365">
    <property type="entry name" value="DHDPS"/>
    <property type="match status" value="1"/>
</dbReference>
<evidence type="ECO:0000256" key="2">
    <source>
        <dbReference type="ARBA" id="ARBA00005120"/>
    </source>
</evidence>
<feature type="binding site" evidence="12 15">
    <location>
        <position position="47"/>
    </location>
    <ligand>
        <name>pyruvate</name>
        <dbReference type="ChEBI" id="CHEBI:15361"/>
    </ligand>
</feature>
<keyword evidence="10 12" id="KW-0704">Schiff base</keyword>
<dbReference type="Pfam" id="PF00701">
    <property type="entry name" value="DHDPS"/>
    <property type="match status" value="1"/>
</dbReference>
<evidence type="ECO:0000256" key="12">
    <source>
        <dbReference type="HAMAP-Rule" id="MF_00418"/>
    </source>
</evidence>
<evidence type="ECO:0000256" key="6">
    <source>
        <dbReference type="ARBA" id="ARBA00022605"/>
    </source>
</evidence>
<evidence type="ECO:0000256" key="14">
    <source>
        <dbReference type="PIRSR" id="PIRSR001365-1"/>
    </source>
</evidence>
<evidence type="ECO:0000313" key="16">
    <source>
        <dbReference type="EMBL" id="QUH28196.1"/>
    </source>
</evidence>
<proteinExistence type="inferred from homology"/>
<name>A0A8J8SBC0_9FIRM</name>
<dbReference type="GO" id="GO:0005829">
    <property type="term" value="C:cytosol"/>
    <property type="evidence" value="ECO:0007669"/>
    <property type="project" value="TreeGrafter"/>
</dbReference>
<evidence type="ECO:0000256" key="7">
    <source>
        <dbReference type="ARBA" id="ARBA00022915"/>
    </source>
</evidence>
<dbReference type="InterPro" id="IPR013785">
    <property type="entry name" value="Aldolase_TIM"/>
</dbReference>
<dbReference type="InterPro" id="IPR020625">
    <property type="entry name" value="Schiff_base-form_aldolases_AS"/>
</dbReference>
<feature type="active site" description="Schiff-base intermediate with substrate" evidence="12 14">
    <location>
        <position position="163"/>
    </location>
</feature>
<evidence type="ECO:0000256" key="8">
    <source>
        <dbReference type="ARBA" id="ARBA00023154"/>
    </source>
</evidence>
<feature type="active site" description="Proton donor/acceptor" evidence="12 14">
    <location>
        <position position="135"/>
    </location>
</feature>
<dbReference type="GO" id="GO:0009089">
    <property type="term" value="P:lysine biosynthetic process via diaminopimelate"/>
    <property type="evidence" value="ECO:0007669"/>
    <property type="project" value="UniProtKB-UniRule"/>
</dbReference>
<dbReference type="RefSeq" id="WP_212692451.1">
    <property type="nucleotide sequence ID" value="NZ_CP058561.1"/>
</dbReference>
<dbReference type="InterPro" id="IPR002220">
    <property type="entry name" value="DapA-like"/>
</dbReference>
<dbReference type="InterPro" id="IPR005263">
    <property type="entry name" value="DapA"/>
</dbReference>
<evidence type="ECO:0000256" key="10">
    <source>
        <dbReference type="ARBA" id="ARBA00023270"/>
    </source>
</evidence>
<evidence type="ECO:0000256" key="3">
    <source>
        <dbReference type="ARBA" id="ARBA00007592"/>
    </source>
</evidence>
<dbReference type="PANTHER" id="PTHR12128:SF66">
    <property type="entry name" value="4-HYDROXY-2-OXOGLUTARATE ALDOLASE, MITOCHONDRIAL"/>
    <property type="match status" value="1"/>
</dbReference>
<evidence type="ECO:0000256" key="15">
    <source>
        <dbReference type="PIRSR" id="PIRSR001365-2"/>
    </source>
</evidence>
<dbReference type="Proteomes" id="UP000677305">
    <property type="component" value="Chromosome"/>
</dbReference>
<reference evidence="16 17" key="1">
    <citation type="submission" date="2020-07" db="EMBL/GenBank/DDBJ databases">
        <title>Vallitalea guaymasensis genome.</title>
        <authorList>
            <person name="Postec A."/>
        </authorList>
    </citation>
    <scope>NUCLEOTIDE SEQUENCE [LARGE SCALE GENOMIC DNA]</scope>
    <source>
        <strain evidence="16 17">Ra1766G1</strain>
    </source>
</reference>
<gene>
    <name evidence="12" type="primary">dapA</name>
    <name evidence="16" type="ORF">HYG85_04415</name>
</gene>
<evidence type="ECO:0000313" key="17">
    <source>
        <dbReference type="Proteomes" id="UP000677305"/>
    </source>
</evidence>
<evidence type="ECO:0000256" key="9">
    <source>
        <dbReference type="ARBA" id="ARBA00023239"/>
    </source>
</evidence>
<dbReference type="HAMAP" id="MF_00418">
    <property type="entry name" value="DapA"/>
    <property type="match status" value="1"/>
</dbReference>
<dbReference type="Gene3D" id="3.20.20.70">
    <property type="entry name" value="Aldolase class I"/>
    <property type="match status" value="1"/>
</dbReference>
<protein>
    <recommendedName>
        <fullName evidence="4 12">4-hydroxy-tetrahydrodipicolinate synthase</fullName>
        <shortName evidence="12">HTPA synthase</shortName>
        <ecNumber evidence="4 12">4.3.3.7</ecNumber>
    </recommendedName>
</protein>
<feature type="binding site" evidence="12 15">
    <location>
        <position position="205"/>
    </location>
    <ligand>
        <name>pyruvate</name>
        <dbReference type="ChEBI" id="CHEBI:15361"/>
    </ligand>
</feature>
<dbReference type="AlphaFoldDB" id="A0A8J8SBC0"/>
<organism evidence="16 17">
    <name type="scientific">Vallitalea guaymasensis</name>
    <dbReference type="NCBI Taxonomy" id="1185412"/>
    <lineage>
        <taxon>Bacteria</taxon>
        <taxon>Bacillati</taxon>
        <taxon>Bacillota</taxon>
        <taxon>Clostridia</taxon>
        <taxon>Lachnospirales</taxon>
        <taxon>Vallitaleaceae</taxon>
        <taxon>Vallitalea</taxon>
    </lineage>
</organism>
<dbReference type="PANTHER" id="PTHR12128">
    <property type="entry name" value="DIHYDRODIPICOLINATE SYNTHASE"/>
    <property type="match status" value="1"/>
</dbReference>
<comment type="subunit">
    <text evidence="12">Homotetramer; dimer of dimers.</text>
</comment>
<keyword evidence="6 12" id="KW-0028">Amino-acid biosynthesis</keyword>
<comment type="catalytic activity">
    <reaction evidence="11 12">
        <text>L-aspartate 4-semialdehyde + pyruvate = (2S,4S)-4-hydroxy-2,3,4,5-tetrahydrodipicolinate + H2O + H(+)</text>
        <dbReference type="Rhea" id="RHEA:34171"/>
        <dbReference type="ChEBI" id="CHEBI:15361"/>
        <dbReference type="ChEBI" id="CHEBI:15377"/>
        <dbReference type="ChEBI" id="CHEBI:15378"/>
        <dbReference type="ChEBI" id="CHEBI:67139"/>
        <dbReference type="ChEBI" id="CHEBI:537519"/>
        <dbReference type="EC" id="4.3.3.7"/>
    </reaction>
</comment>
<accession>A0A8J8SBC0</accession>
<comment type="function">
    <text evidence="1 12">Catalyzes the condensation of (S)-aspartate-beta-semialdehyde [(S)-ASA] and pyruvate to 4-hydroxy-tetrahydrodipicolinate (HTPA).</text>
</comment>
<evidence type="ECO:0000256" key="1">
    <source>
        <dbReference type="ARBA" id="ARBA00003294"/>
    </source>
</evidence>
<sequence>MSIFTGSGVAIVTPFNDDMSVNFEGLEKLIDFQIENKTDCIVICGTTGESSTLNDEEHLECIKVAIDRTNKRVPVIAGTGSNDTKHGIELSKRAEKLGADGLLQVTPYYNKTTQKGLIRHFSSIANSVDIPVVLYNVPSRTGLNIDVDTAVELSKVDNIVAIKEASGNIGHITELVARCEGNLDLYSGNDDQIVPLLSLGGKGVISVVANILPKETHDIVAKFLTGDVKGSLDLQLKLHELIKSLFCEVNPIPVKAAMNYLGLPSGPCRLPLTDMEPANRLRVENAIKKLGITI</sequence>
<keyword evidence="8 12" id="KW-0457">Lysine biosynthesis</keyword>
<comment type="similarity">
    <text evidence="3 12 13">Belongs to the DapA family.</text>
</comment>
<evidence type="ECO:0000256" key="5">
    <source>
        <dbReference type="ARBA" id="ARBA00022490"/>
    </source>
</evidence>
<dbReference type="NCBIfam" id="TIGR00674">
    <property type="entry name" value="dapA"/>
    <property type="match status" value="1"/>
</dbReference>